<dbReference type="EMBL" id="JBHLUH010000060">
    <property type="protein sequence ID" value="MFC0531591.1"/>
    <property type="molecule type" value="Genomic_DNA"/>
</dbReference>
<evidence type="ECO:0000256" key="3">
    <source>
        <dbReference type="ARBA" id="ARBA00022448"/>
    </source>
</evidence>
<feature type="domain" description="ABC transporter" evidence="8">
    <location>
        <begin position="9"/>
        <end position="257"/>
    </location>
</feature>
<accession>A0ABV6MA48</accession>
<keyword evidence="6 9" id="KW-0067">ATP-binding</keyword>
<dbReference type="PROSITE" id="PS50893">
    <property type="entry name" value="ABC_TRANSPORTER_2"/>
    <property type="match status" value="1"/>
</dbReference>
<evidence type="ECO:0000256" key="6">
    <source>
        <dbReference type="ARBA" id="ARBA00022840"/>
    </source>
</evidence>
<keyword evidence="3" id="KW-0813">Transport</keyword>
<dbReference type="InterPro" id="IPR003439">
    <property type="entry name" value="ABC_transporter-like_ATP-bd"/>
</dbReference>
<evidence type="ECO:0000259" key="8">
    <source>
        <dbReference type="PROSITE" id="PS50893"/>
    </source>
</evidence>
<proteinExistence type="inferred from homology"/>
<comment type="similarity">
    <text evidence="2">Belongs to the ABC transporter superfamily.</text>
</comment>
<evidence type="ECO:0000313" key="9">
    <source>
        <dbReference type="EMBL" id="MFC0531591.1"/>
    </source>
</evidence>
<sequence length="338" mass="35695">MSDSHSALLEMRDVSVTVRGAGGDVPVLRDVALEVGRGELVGVVGETGAGKSFTARAVLGLLPHGAQRVSGSVVFDGTELDKPRAYADLRGTRMGFVPQNPRLALDPVFTVGSQLVAVIRRGQRTSRKQARARGIALLADLGVHEPERVMRSYAHQLSGGLCQRACIAIALANDPELVIADEPTTGLDVTVQRQILDLLRSQLVRDGRGGLLITHDLGVIATWCDRVAVMYAGRVVAVGPVADVLREGHPYAQGLKGIAVALEHGVEPVAIPGTVPTPGDQIEGCAFAPRCAVATDRCRADDPAPRPYGDQLVRCHHPVADAELPGVGRPTRSKEVGV</sequence>
<comment type="caution">
    <text evidence="9">The sequence shown here is derived from an EMBL/GenBank/DDBJ whole genome shotgun (WGS) entry which is preliminary data.</text>
</comment>
<evidence type="ECO:0000256" key="7">
    <source>
        <dbReference type="ARBA" id="ARBA00023136"/>
    </source>
</evidence>
<dbReference type="RefSeq" id="WP_377256261.1">
    <property type="nucleotide sequence ID" value="NZ_JBHLUH010000060.1"/>
</dbReference>
<keyword evidence="5" id="KW-0547">Nucleotide-binding</keyword>
<dbReference type="PANTHER" id="PTHR43297:SF2">
    <property type="entry name" value="DIPEPTIDE TRANSPORT ATP-BINDING PROTEIN DPPD"/>
    <property type="match status" value="1"/>
</dbReference>
<organism evidence="9 10">
    <name type="scientific">Phytohabitans kaempferiae</name>
    <dbReference type="NCBI Taxonomy" id="1620943"/>
    <lineage>
        <taxon>Bacteria</taxon>
        <taxon>Bacillati</taxon>
        <taxon>Actinomycetota</taxon>
        <taxon>Actinomycetes</taxon>
        <taxon>Micromonosporales</taxon>
        <taxon>Micromonosporaceae</taxon>
    </lineage>
</organism>
<reference evidence="9 10" key="1">
    <citation type="submission" date="2024-09" db="EMBL/GenBank/DDBJ databases">
        <authorList>
            <person name="Sun Q."/>
            <person name="Mori K."/>
        </authorList>
    </citation>
    <scope>NUCLEOTIDE SEQUENCE [LARGE SCALE GENOMIC DNA]</scope>
    <source>
        <strain evidence="9 10">TBRC 3947</strain>
    </source>
</reference>
<dbReference type="GO" id="GO:0005524">
    <property type="term" value="F:ATP binding"/>
    <property type="evidence" value="ECO:0007669"/>
    <property type="project" value="UniProtKB-KW"/>
</dbReference>
<dbReference type="Pfam" id="PF08352">
    <property type="entry name" value="oligo_HPY"/>
    <property type="match status" value="1"/>
</dbReference>
<dbReference type="Proteomes" id="UP001589867">
    <property type="component" value="Unassembled WGS sequence"/>
</dbReference>
<dbReference type="InterPro" id="IPR013563">
    <property type="entry name" value="Oligopep_ABC_C"/>
</dbReference>
<dbReference type="SUPFAM" id="SSF52540">
    <property type="entry name" value="P-loop containing nucleoside triphosphate hydrolases"/>
    <property type="match status" value="1"/>
</dbReference>
<dbReference type="PANTHER" id="PTHR43297">
    <property type="entry name" value="OLIGOPEPTIDE TRANSPORT ATP-BINDING PROTEIN APPD"/>
    <property type="match status" value="1"/>
</dbReference>
<keyword evidence="7" id="KW-0472">Membrane</keyword>
<dbReference type="Pfam" id="PF00005">
    <property type="entry name" value="ABC_tran"/>
    <property type="match status" value="1"/>
</dbReference>
<keyword evidence="10" id="KW-1185">Reference proteome</keyword>
<evidence type="ECO:0000256" key="1">
    <source>
        <dbReference type="ARBA" id="ARBA00004202"/>
    </source>
</evidence>
<gene>
    <name evidence="9" type="ORF">ACFFIA_28485</name>
</gene>
<name>A0ABV6MA48_9ACTN</name>
<comment type="subcellular location">
    <subcellularLocation>
        <location evidence="1">Cell membrane</location>
        <topology evidence="1">Peripheral membrane protein</topology>
    </subcellularLocation>
</comment>
<dbReference type="SMART" id="SM00382">
    <property type="entry name" value="AAA"/>
    <property type="match status" value="1"/>
</dbReference>
<dbReference type="Gene3D" id="3.40.50.300">
    <property type="entry name" value="P-loop containing nucleotide triphosphate hydrolases"/>
    <property type="match status" value="1"/>
</dbReference>
<keyword evidence="4" id="KW-1003">Cell membrane</keyword>
<dbReference type="InterPro" id="IPR050388">
    <property type="entry name" value="ABC_Ni/Peptide_Import"/>
</dbReference>
<evidence type="ECO:0000313" key="10">
    <source>
        <dbReference type="Proteomes" id="UP001589867"/>
    </source>
</evidence>
<protein>
    <submittedName>
        <fullName evidence="9">ABC transporter ATP-binding protein</fullName>
    </submittedName>
</protein>
<dbReference type="CDD" id="cd03257">
    <property type="entry name" value="ABC_NikE_OppD_transporters"/>
    <property type="match status" value="1"/>
</dbReference>
<dbReference type="InterPro" id="IPR027417">
    <property type="entry name" value="P-loop_NTPase"/>
</dbReference>
<evidence type="ECO:0000256" key="5">
    <source>
        <dbReference type="ARBA" id="ARBA00022741"/>
    </source>
</evidence>
<dbReference type="NCBIfam" id="TIGR01727">
    <property type="entry name" value="oligo_HPY"/>
    <property type="match status" value="1"/>
</dbReference>
<evidence type="ECO:0000256" key="4">
    <source>
        <dbReference type="ARBA" id="ARBA00022475"/>
    </source>
</evidence>
<dbReference type="InterPro" id="IPR003593">
    <property type="entry name" value="AAA+_ATPase"/>
</dbReference>
<evidence type="ECO:0000256" key="2">
    <source>
        <dbReference type="ARBA" id="ARBA00005417"/>
    </source>
</evidence>